<name>A0A0C2WNW2_AMAMK</name>
<protein>
    <submittedName>
        <fullName evidence="1">Uncharacterized protein</fullName>
    </submittedName>
</protein>
<keyword evidence="2" id="KW-1185">Reference proteome</keyword>
<dbReference type="HOGENOM" id="CLU_1151555_0_0_1"/>
<evidence type="ECO:0000313" key="1">
    <source>
        <dbReference type="EMBL" id="KIL58386.1"/>
    </source>
</evidence>
<accession>A0A0C2WNW2</accession>
<dbReference type="EMBL" id="KN818339">
    <property type="protein sequence ID" value="KIL58386.1"/>
    <property type="molecule type" value="Genomic_DNA"/>
</dbReference>
<gene>
    <name evidence="1" type="ORF">M378DRAFT_15572</name>
</gene>
<dbReference type="Proteomes" id="UP000054549">
    <property type="component" value="Unassembled WGS sequence"/>
</dbReference>
<dbReference type="InParanoid" id="A0A0C2WNW2"/>
<proteinExistence type="predicted"/>
<reference evidence="1 2" key="1">
    <citation type="submission" date="2014-04" db="EMBL/GenBank/DDBJ databases">
        <title>Evolutionary Origins and Diversification of the Mycorrhizal Mutualists.</title>
        <authorList>
            <consortium name="DOE Joint Genome Institute"/>
            <consortium name="Mycorrhizal Genomics Consortium"/>
            <person name="Kohler A."/>
            <person name="Kuo A."/>
            <person name="Nagy L.G."/>
            <person name="Floudas D."/>
            <person name="Copeland A."/>
            <person name="Barry K.W."/>
            <person name="Cichocki N."/>
            <person name="Veneault-Fourrey C."/>
            <person name="LaButti K."/>
            <person name="Lindquist E.A."/>
            <person name="Lipzen A."/>
            <person name="Lundell T."/>
            <person name="Morin E."/>
            <person name="Murat C."/>
            <person name="Riley R."/>
            <person name="Ohm R."/>
            <person name="Sun H."/>
            <person name="Tunlid A."/>
            <person name="Henrissat B."/>
            <person name="Grigoriev I.V."/>
            <person name="Hibbett D.S."/>
            <person name="Martin F."/>
        </authorList>
    </citation>
    <scope>NUCLEOTIDE SEQUENCE [LARGE SCALE GENOMIC DNA]</scope>
    <source>
        <strain evidence="1 2">Koide BX008</strain>
    </source>
</reference>
<sequence length="225" mass="24982">MPTYEIHIFMTKEEVKELSDKEYTLCFAKAIIDPSSKLLNDPVAVSDVVTASYEPKEWGPNDTLFKWSDNYSIAARSTAYKQGDVIKETGSDVYPVKLKDLLVVEDWADIKVQPDSQVLKPGEFGFNPANSKFPGVSILYVQAEPKRQLGNPCYTSVNLIDGGPNNVEHLEPVAAADVYFGYKAKTGSVKVQTILYPAKLVFEGGKNKCKLTLQKASGDWKIEYS</sequence>
<organism evidence="1 2">
    <name type="scientific">Amanita muscaria (strain Koide BX008)</name>
    <dbReference type="NCBI Taxonomy" id="946122"/>
    <lineage>
        <taxon>Eukaryota</taxon>
        <taxon>Fungi</taxon>
        <taxon>Dikarya</taxon>
        <taxon>Basidiomycota</taxon>
        <taxon>Agaricomycotina</taxon>
        <taxon>Agaricomycetes</taxon>
        <taxon>Agaricomycetidae</taxon>
        <taxon>Agaricales</taxon>
        <taxon>Pluteineae</taxon>
        <taxon>Amanitaceae</taxon>
        <taxon>Amanita</taxon>
    </lineage>
</organism>
<dbReference type="AlphaFoldDB" id="A0A0C2WNW2"/>
<evidence type="ECO:0000313" key="2">
    <source>
        <dbReference type="Proteomes" id="UP000054549"/>
    </source>
</evidence>